<dbReference type="Proteomes" id="UP000274131">
    <property type="component" value="Unassembled WGS sequence"/>
</dbReference>
<dbReference type="EMBL" id="UXUI01000360">
    <property type="protein sequence ID" value="VDD85205.1"/>
    <property type="molecule type" value="Genomic_DNA"/>
</dbReference>
<dbReference type="WBParaSite" id="EVEC_0000051201-mRNA-1">
    <property type="protein sequence ID" value="EVEC_0000051201-mRNA-1"/>
    <property type="gene ID" value="EVEC_0000051201"/>
</dbReference>
<comment type="similarity">
    <text evidence="8">Belongs to the membrane-bound acyltransferase family. Porcupine subfamily.</text>
</comment>
<keyword evidence="3" id="KW-0879">Wnt signaling pathway</keyword>
<comment type="catalytic activity">
    <reaction evidence="11">
        <text>[Wnt protein]-L-serine + (9Z)-hexadecenoyl-CoA = [Wnt protein]-O-(9Z)-hexadecenoyl-L-serine + CoA</text>
        <dbReference type="Rhea" id="RHEA:45336"/>
        <dbReference type="Rhea" id="RHEA-COMP:11170"/>
        <dbReference type="Rhea" id="RHEA-COMP:11171"/>
        <dbReference type="ChEBI" id="CHEBI:29999"/>
        <dbReference type="ChEBI" id="CHEBI:57287"/>
        <dbReference type="ChEBI" id="CHEBI:61540"/>
        <dbReference type="ChEBI" id="CHEBI:85189"/>
        <dbReference type="EC" id="2.3.1.250"/>
    </reaction>
</comment>
<keyword evidence="7" id="KW-0012">Acyltransferase</keyword>
<evidence type="ECO:0000256" key="5">
    <source>
        <dbReference type="ARBA" id="ARBA00022989"/>
    </source>
</evidence>
<dbReference type="InterPro" id="IPR004299">
    <property type="entry name" value="MBOAT_fam"/>
</dbReference>
<evidence type="ECO:0000256" key="8">
    <source>
        <dbReference type="ARBA" id="ARBA00038269"/>
    </source>
</evidence>
<dbReference type="AlphaFoldDB" id="A0A0N4UTD3"/>
<keyword evidence="2" id="KW-0808">Transferase</keyword>
<dbReference type="GO" id="GO:0005783">
    <property type="term" value="C:endoplasmic reticulum"/>
    <property type="evidence" value="ECO:0007669"/>
    <property type="project" value="TreeGrafter"/>
</dbReference>
<evidence type="ECO:0000256" key="4">
    <source>
        <dbReference type="ARBA" id="ARBA00022692"/>
    </source>
</evidence>
<feature type="transmembrane region" description="Helical" evidence="12">
    <location>
        <begin position="20"/>
        <end position="43"/>
    </location>
</feature>
<sequence length="207" mass="23398">MIMKFVSVYFDVNNGAVNNMSLISFCAYLLDPATLMFGPWISFRQFRDSLEEGALKDVVADGFRGLVILLISFVFAFFSTCATEVLFPDFWFLTAFGTAQSFRFSHYFVGALSHGIMIISGSDCGYISRWWRVEFPRSLVDVVVSWDLPMHRFLRKYVFGEVRHKGAGFAVFVTYVVSSLLHGINFQLSAILLSLGLHTFVETSNSV</sequence>
<evidence type="ECO:0000256" key="11">
    <source>
        <dbReference type="ARBA" id="ARBA00047978"/>
    </source>
</evidence>
<proteinExistence type="inferred from homology"/>
<dbReference type="GO" id="GO:0016055">
    <property type="term" value="P:Wnt signaling pathway"/>
    <property type="evidence" value="ECO:0007669"/>
    <property type="project" value="UniProtKB-KW"/>
</dbReference>
<organism evidence="15">
    <name type="scientific">Enterobius vermicularis</name>
    <name type="common">Human pinworm</name>
    <dbReference type="NCBI Taxonomy" id="51028"/>
    <lineage>
        <taxon>Eukaryota</taxon>
        <taxon>Metazoa</taxon>
        <taxon>Ecdysozoa</taxon>
        <taxon>Nematoda</taxon>
        <taxon>Chromadorea</taxon>
        <taxon>Rhabditida</taxon>
        <taxon>Spirurina</taxon>
        <taxon>Oxyuridomorpha</taxon>
        <taxon>Oxyuroidea</taxon>
        <taxon>Oxyuridae</taxon>
        <taxon>Enterobius</taxon>
    </lineage>
</organism>
<evidence type="ECO:0000256" key="3">
    <source>
        <dbReference type="ARBA" id="ARBA00022687"/>
    </source>
</evidence>
<dbReference type="GO" id="GO:0061355">
    <property type="term" value="P:Wnt protein secretion"/>
    <property type="evidence" value="ECO:0007669"/>
    <property type="project" value="TreeGrafter"/>
</dbReference>
<feature type="transmembrane region" description="Helical" evidence="12">
    <location>
        <begin position="63"/>
        <end position="87"/>
    </location>
</feature>
<dbReference type="PANTHER" id="PTHR13906">
    <property type="entry name" value="PORCUPINE"/>
    <property type="match status" value="1"/>
</dbReference>
<evidence type="ECO:0000313" key="13">
    <source>
        <dbReference type="EMBL" id="VDD85205.1"/>
    </source>
</evidence>
<evidence type="ECO:0000256" key="12">
    <source>
        <dbReference type="SAM" id="Phobius"/>
    </source>
</evidence>
<keyword evidence="14" id="KW-1185">Reference proteome</keyword>
<keyword evidence="6 12" id="KW-0472">Membrane</keyword>
<dbReference type="Pfam" id="PF03062">
    <property type="entry name" value="MBOAT"/>
    <property type="match status" value="1"/>
</dbReference>
<evidence type="ECO:0000256" key="7">
    <source>
        <dbReference type="ARBA" id="ARBA00023315"/>
    </source>
</evidence>
<evidence type="ECO:0000256" key="10">
    <source>
        <dbReference type="ARBA" id="ARBA00040371"/>
    </source>
</evidence>
<evidence type="ECO:0000256" key="6">
    <source>
        <dbReference type="ARBA" id="ARBA00023136"/>
    </source>
</evidence>
<accession>A0A0N4UTD3</accession>
<evidence type="ECO:0000313" key="14">
    <source>
        <dbReference type="Proteomes" id="UP000274131"/>
    </source>
</evidence>
<evidence type="ECO:0000256" key="2">
    <source>
        <dbReference type="ARBA" id="ARBA00022679"/>
    </source>
</evidence>
<dbReference type="GO" id="GO:0017147">
    <property type="term" value="F:Wnt-protein binding"/>
    <property type="evidence" value="ECO:0007669"/>
    <property type="project" value="TreeGrafter"/>
</dbReference>
<dbReference type="GO" id="GO:0016020">
    <property type="term" value="C:membrane"/>
    <property type="evidence" value="ECO:0007669"/>
    <property type="project" value="UniProtKB-SubCell"/>
</dbReference>
<dbReference type="OrthoDB" id="5968863at2759"/>
<dbReference type="EC" id="2.3.1.250" evidence="9"/>
<protein>
    <recommendedName>
        <fullName evidence="10">Protein-serine O-palmitoleoyltransferase porcupine</fullName>
        <ecNumber evidence="9">2.3.1.250</ecNumber>
    </recommendedName>
</protein>
<dbReference type="PANTHER" id="PTHR13906:SF12">
    <property type="entry name" value="PROTEIN-SERINE O-PALMITOLEOYLTRANSFERASE PORCUPINE"/>
    <property type="match status" value="1"/>
</dbReference>
<evidence type="ECO:0000256" key="1">
    <source>
        <dbReference type="ARBA" id="ARBA00004141"/>
    </source>
</evidence>
<reference evidence="15" key="1">
    <citation type="submission" date="2017-02" db="UniProtKB">
        <authorList>
            <consortium name="WormBaseParasite"/>
        </authorList>
    </citation>
    <scope>IDENTIFICATION</scope>
</reference>
<keyword evidence="4 12" id="KW-0812">Transmembrane</keyword>
<keyword evidence="5 12" id="KW-1133">Transmembrane helix</keyword>
<comment type="subcellular location">
    <subcellularLocation>
        <location evidence="1">Membrane</location>
        <topology evidence="1">Multi-pass membrane protein</topology>
    </subcellularLocation>
</comment>
<dbReference type="GO" id="GO:0030258">
    <property type="term" value="P:lipid modification"/>
    <property type="evidence" value="ECO:0007669"/>
    <property type="project" value="TreeGrafter"/>
</dbReference>
<reference evidence="13 14" key="2">
    <citation type="submission" date="2018-10" db="EMBL/GenBank/DDBJ databases">
        <authorList>
            <consortium name="Pathogen Informatics"/>
        </authorList>
    </citation>
    <scope>NUCLEOTIDE SEQUENCE [LARGE SCALE GENOMIC DNA]</scope>
</reference>
<name>A0A0N4UTD3_ENTVE</name>
<gene>
    <name evidence="13" type="ORF">EVEC_LOCUS348</name>
</gene>
<dbReference type="GO" id="GO:1990698">
    <property type="term" value="F:palmitoleoyltransferase activity"/>
    <property type="evidence" value="ECO:0007669"/>
    <property type="project" value="UniProtKB-EC"/>
</dbReference>
<dbReference type="InterPro" id="IPR049941">
    <property type="entry name" value="LPLAT_7/PORCN-like"/>
</dbReference>
<evidence type="ECO:0000256" key="9">
    <source>
        <dbReference type="ARBA" id="ARBA00038867"/>
    </source>
</evidence>
<dbReference type="STRING" id="51028.A0A0N4UTD3"/>
<evidence type="ECO:0000313" key="15">
    <source>
        <dbReference type="WBParaSite" id="EVEC_0000051201-mRNA-1"/>
    </source>
</evidence>